<dbReference type="AlphaFoldDB" id="V8QUD9"/>
<dbReference type="Proteomes" id="UP000018733">
    <property type="component" value="Unassembled WGS sequence"/>
</dbReference>
<dbReference type="GO" id="GO:0005886">
    <property type="term" value="C:plasma membrane"/>
    <property type="evidence" value="ECO:0007669"/>
    <property type="project" value="UniProtKB-SubCell"/>
</dbReference>
<keyword evidence="7" id="KW-1185">Reference proteome</keyword>
<evidence type="ECO:0000313" key="6">
    <source>
        <dbReference type="EMBL" id="ETF02619.1"/>
    </source>
</evidence>
<evidence type="ECO:0000313" key="7">
    <source>
        <dbReference type="Proteomes" id="UP000018733"/>
    </source>
</evidence>
<comment type="similarity">
    <text evidence="5">Belongs to the UPF0391 family.</text>
</comment>
<evidence type="ECO:0000256" key="5">
    <source>
        <dbReference type="HAMAP-Rule" id="MF_01361"/>
    </source>
</evidence>
<dbReference type="HOGENOM" id="CLU_187346_0_1_4"/>
<evidence type="ECO:0000256" key="3">
    <source>
        <dbReference type="ARBA" id="ARBA00022989"/>
    </source>
</evidence>
<feature type="transmembrane region" description="Helical" evidence="5">
    <location>
        <begin position="29"/>
        <end position="48"/>
    </location>
</feature>
<keyword evidence="4 5" id="KW-0472">Membrane</keyword>
<evidence type="ECO:0000256" key="2">
    <source>
        <dbReference type="ARBA" id="ARBA00022692"/>
    </source>
</evidence>
<proteinExistence type="inferred from homology"/>
<keyword evidence="2 5" id="KW-0812">Transmembrane</keyword>
<sequence length="52" mass="5842">MVWHTVFFFALAAISAVLGFGGLLTWGALIAQILFIVFLVLALFTIFIRKKR</sequence>
<gene>
    <name evidence="6" type="ORF">W822_07110</name>
</gene>
<dbReference type="STRING" id="1424334.W822_07110"/>
<organism evidence="6 7">
    <name type="scientific">Advenella kashmirensis W13003</name>
    <dbReference type="NCBI Taxonomy" id="1424334"/>
    <lineage>
        <taxon>Bacteria</taxon>
        <taxon>Pseudomonadati</taxon>
        <taxon>Pseudomonadota</taxon>
        <taxon>Betaproteobacteria</taxon>
        <taxon>Burkholderiales</taxon>
        <taxon>Alcaligenaceae</taxon>
    </lineage>
</organism>
<dbReference type="InterPro" id="IPR009760">
    <property type="entry name" value="DUF1328"/>
</dbReference>
<keyword evidence="1 5" id="KW-1003">Cell membrane</keyword>
<dbReference type="EMBL" id="AYXT01000009">
    <property type="protein sequence ID" value="ETF02619.1"/>
    <property type="molecule type" value="Genomic_DNA"/>
</dbReference>
<reference evidence="6 7" key="1">
    <citation type="journal article" date="2014" name="Genome Announc.">
        <title>Draft Genome Sequence of Advenella kashmirensis Strain W13003, a Polycyclic Aromatic Hydrocarbon-Degrading Bacterium.</title>
        <authorList>
            <person name="Wang X."/>
            <person name="Jin D."/>
            <person name="Zhou L."/>
            <person name="Wu L."/>
            <person name="An W."/>
            <person name="Zhao L."/>
        </authorList>
    </citation>
    <scope>NUCLEOTIDE SEQUENCE [LARGE SCALE GENOMIC DNA]</scope>
    <source>
        <strain evidence="6 7">W13003</strain>
    </source>
</reference>
<evidence type="ECO:0000256" key="1">
    <source>
        <dbReference type="ARBA" id="ARBA00022475"/>
    </source>
</evidence>
<dbReference type="RefSeq" id="WP_024004403.1">
    <property type="nucleotide sequence ID" value="NZ_KI650979.1"/>
</dbReference>
<name>V8QUD9_9BURK</name>
<dbReference type="PATRIC" id="fig|1424334.3.peg.1419"/>
<dbReference type="Pfam" id="PF07043">
    <property type="entry name" value="DUF1328"/>
    <property type="match status" value="1"/>
</dbReference>
<dbReference type="HAMAP" id="MF_01361">
    <property type="entry name" value="UPF0391"/>
    <property type="match status" value="1"/>
</dbReference>
<dbReference type="PIRSF" id="PIRSF036466">
    <property type="entry name" value="UCP036466"/>
    <property type="match status" value="1"/>
</dbReference>
<comment type="subcellular location">
    <subcellularLocation>
        <location evidence="5">Cell membrane</location>
        <topology evidence="5">Single-pass membrane protein</topology>
    </subcellularLocation>
</comment>
<keyword evidence="3 5" id="KW-1133">Transmembrane helix</keyword>
<dbReference type="OrthoDB" id="8689989at2"/>
<accession>V8QUD9</accession>
<comment type="caution">
    <text evidence="6">The sequence shown here is derived from an EMBL/GenBank/DDBJ whole genome shotgun (WGS) entry which is preliminary data.</text>
</comment>
<evidence type="ECO:0000256" key="4">
    <source>
        <dbReference type="ARBA" id="ARBA00023136"/>
    </source>
</evidence>
<protein>
    <recommendedName>
        <fullName evidence="5">UPF0391 membrane protein W822_07110</fullName>
    </recommendedName>
</protein>